<keyword evidence="8 13" id="KW-1133">Transmembrane helix</keyword>
<dbReference type="PANTHER" id="PTHR23076">
    <property type="entry name" value="METALLOPROTEASE M41 FTSH"/>
    <property type="match status" value="1"/>
</dbReference>
<dbReference type="PANTHER" id="PTHR23076:SF113">
    <property type="entry name" value="ATP-DEPENDENT ZINC METALLOPROTEASE FTSH 1, CHLOROPLASTIC-RELATED"/>
    <property type="match status" value="1"/>
</dbReference>
<dbReference type="SMART" id="SM00382">
    <property type="entry name" value="AAA"/>
    <property type="match status" value="1"/>
</dbReference>
<feature type="domain" description="AAA+ ATPase" evidence="14">
    <location>
        <begin position="102"/>
        <end position="246"/>
    </location>
</feature>
<evidence type="ECO:0000256" key="1">
    <source>
        <dbReference type="ARBA" id="ARBA00004370"/>
    </source>
</evidence>
<name>A0A9J6ZD60_9BACL</name>
<dbReference type="Gene3D" id="3.40.50.300">
    <property type="entry name" value="P-loop containing nucleotide triphosphate hydrolases"/>
    <property type="match status" value="1"/>
</dbReference>
<keyword evidence="3" id="KW-0645">Protease</keyword>
<evidence type="ECO:0000256" key="5">
    <source>
        <dbReference type="ARBA" id="ARBA00022741"/>
    </source>
</evidence>
<dbReference type="GO" id="GO:0006508">
    <property type="term" value="P:proteolysis"/>
    <property type="evidence" value="ECO:0007669"/>
    <property type="project" value="UniProtKB-KW"/>
</dbReference>
<evidence type="ECO:0000256" key="12">
    <source>
        <dbReference type="RuleBase" id="RU003651"/>
    </source>
</evidence>
<dbReference type="Proteomes" id="UP001056756">
    <property type="component" value="Chromosome"/>
</dbReference>
<keyword evidence="11 13" id="KW-0472">Membrane</keyword>
<evidence type="ECO:0000256" key="10">
    <source>
        <dbReference type="ARBA" id="ARBA00023054"/>
    </source>
</evidence>
<evidence type="ECO:0000259" key="14">
    <source>
        <dbReference type="SMART" id="SM00382"/>
    </source>
</evidence>
<keyword evidence="4 13" id="KW-0812">Transmembrane</keyword>
<dbReference type="GO" id="GO:0005524">
    <property type="term" value="F:ATP binding"/>
    <property type="evidence" value="ECO:0007669"/>
    <property type="project" value="UniProtKB-KW"/>
</dbReference>
<evidence type="ECO:0000256" key="3">
    <source>
        <dbReference type="ARBA" id="ARBA00022670"/>
    </source>
</evidence>
<keyword evidence="5 12" id="KW-0547">Nucleotide-binding</keyword>
<keyword evidence="9" id="KW-0482">Metalloprotease</keyword>
<dbReference type="EMBL" id="CP097899">
    <property type="protein sequence ID" value="URN94082.1"/>
    <property type="molecule type" value="Genomic_DNA"/>
</dbReference>
<dbReference type="InterPro" id="IPR003959">
    <property type="entry name" value="ATPase_AAA_core"/>
</dbReference>
<keyword evidence="6" id="KW-0378">Hydrolase</keyword>
<proteinExistence type="inferred from homology"/>
<comment type="similarity">
    <text evidence="12">Belongs to the AAA ATPase family.</text>
</comment>
<sequence length="497" mass="55566">MRNYAKEIAIGIFVAIFSVSIGYFVNIGAGIFSVALFVVIYMMTTQPNKQLGLASLKKQNKSIIEPITFDQVGGQLHVKEELKEALDFLVQRDQLEKRGIRLMKGILLTGPPGTGKTMLAKAAANYTDSVFIAASGSEFVEKYVGTGANRVRELFTKARKQAKDQNKKNAIVFIDEIDVIGGKRDGGQHREYDQTLNQLLTELDGIYHNTEVNILLIAATNRKDILDEALVRPGRFDRHIEVSLPDKKGRRHILELHATNKKLHEDVDFDQIAKDTYQFSGAQLEAVMNEAAIYTLREGNELITREHVQAAIDKVLLGEKNNREATYEDKLRVARHELGHAIMAEVTAPGSVAQVVLTPRGGALGFVRHTPTTDKYLYTKTEIEGKIMVTLGGSVAEEIFYGERSTGSKGDFDQALQLVKTMVESGLTSVGIIDSSMMTPDRWNSITNQVLDELLMKTKQKLEQYYVIFDNTLPQLMEDEFVSGDNFRNLLLNNQTF</sequence>
<dbReference type="Gene3D" id="1.20.58.760">
    <property type="entry name" value="Peptidase M41"/>
    <property type="match status" value="1"/>
</dbReference>
<dbReference type="AlphaFoldDB" id="A0A9J6ZD60"/>
<protein>
    <submittedName>
        <fullName evidence="15">AAA family ATPase</fullName>
    </submittedName>
</protein>
<evidence type="ECO:0000256" key="9">
    <source>
        <dbReference type="ARBA" id="ARBA00023049"/>
    </source>
</evidence>
<evidence type="ECO:0000256" key="8">
    <source>
        <dbReference type="ARBA" id="ARBA00022989"/>
    </source>
</evidence>
<dbReference type="GO" id="GO:0004222">
    <property type="term" value="F:metalloendopeptidase activity"/>
    <property type="evidence" value="ECO:0007669"/>
    <property type="project" value="InterPro"/>
</dbReference>
<dbReference type="FunFam" id="3.40.50.300:FF:001025">
    <property type="entry name" value="ATPase family, AAA domain-containing 2B"/>
    <property type="match status" value="1"/>
</dbReference>
<evidence type="ECO:0000313" key="15">
    <source>
        <dbReference type="EMBL" id="URN94082.1"/>
    </source>
</evidence>
<organism evidence="15 16">
    <name type="scientific">Candidatus Pristimantibacillus lignocellulolyticus</name>
    <dbReference type="NCBI Taxonomy" id="2994561"/>
    <lineage>
        <taxon>Bacteria</taxon>
        <taxon>Bacillati</taxon>
        <taxon>Bacillota</taxon>
        <taxon>Bacilli</taxon>
        <taxon>Bacillales</taxon>
        <taxon>Paenibacillaceae</taxon>
        <taxon>Candidatus Pristimantibacillus</taxon>
    </lineage>
</organism>
<evidence type="ECO:0000256" key="6">
    <source>
        <dbReference type="ARBA" id="ARBA00022801"/>
    </source>
</evidence>
<dbReference type="Pfam" id="PF17862">
    <property type="entry name" value="AAA_lid_3"/>
    <property type="match status" value="1"/>
</dbReference>
<dbReference type="FunFam" id="1.10.8.60:FF:000001">
    <property type="entry name" value="ATP-dependent zinc metalloprotease FtsH"/>
    <property type="match status" value="1"/>
</dbReference>
<accession>A0A9J6ZD60</accession>
<keyword evidence="10" id="KW-0175">Coiled coil</keyword>
<evidence type="ECO:0000256" key="4">
    <source>
        <dbReference type="ARBA" id="ARBA00022692"/>
    </source>
</evidence>
<dbReference type="KEGG" id="plig:NAG76_20005"/>
<dbReference type="GO" id="GO:0016020">
    <property type="term" value="C:membrane"/>
    <property type="evidence" value="ECO:0007669"/>
    <property type="project" value="UniProtKB-SubCell"/>
</dbReference>
<gene>
    <name evidence="15" type="ORF">NAG76_20005</name>
</gene>
<reference evidence="15" key="1">
    <citation type="submission" date="2022-05" db="EMBL/GenBank/DDBJ databases">
        <title>Novel bacterial taxa in a minimal lignocellulolytic consortium and its capacity to transform plastics disclosed by genome-resolved metagenomics.</title>
        <authorList>
            <person name="Rodriguez C.A.D."/>
            <person name="Diaz-Garcia L."/>
            <person name="Herrera K."/>
            <person name="Tarazona N.A."/>
            <person name="Sproer C."/>
            <person name="Overmann J."/>
            <person name="Jimenez D.J."/>
        </authorList>
    </citation>
    <scope>NUCLEOTIDE SEQUENCE</scope>
    <source>
        <strain evidence="15">MAG5</strain>
    </source>
</reference>
<dbReference type="InterPro" id="IPR037219">
    <property type="entry name" value="Peptidase_M41-like"/>
</dbReference>
<evidence type="ECO:0000256" key="2">
    <source>
        <dbReference type="ARBA" id="ARBA00010044"/>
    </source>
</evidence>
<evidence type="ECO:0000313" key="16">
    <source>
        <dbReference type="Proteomes" id="UP001056756"/>
    </source>
</evidence>
<evidence type="ECO:0000256" key="11">
    <source>
        <dbReference type="ARBA" id="ARBA00023136"/>
    </source>
</evidence>
<dbReference type="Pfam" id="PF01434">
    <property type="entry name" value="Peptidase_M41"/>
    <property type="match status" value="1"/>
</dbReference>
<dbReference type="SUPFAM" id="SSF140990">
    <property type="entry name" value="FtsH protease domain-like"/>
    <property type="match status" value="1"/>
</dbReference>
<dbReference type="SUPFAM" id="SSF52540">
    <property type="entry name" value="P-loop containing nucleoside triphosphate hydrolases"/>
    <property type="match status" value="1"/>
</dbReference>
<dbReference type="InterPro" id="IPR003593">
    <property type="entry name" value="AAA+_ATPase"/>
</dbReference>
<evidence type="ECO:0000256" key="7">
    <source>
        <dbReference type="ARBA" id="ARBA00022840"/>
    </source>
</evidence>
<feature type="transmembrane region" description="Helical" evidence="13">
    <location>
        <begin position="12"/>
        <end position="43"/>
    </location>
</feature>
<dbReference type="InterPro" id="IPR000642">
    <property type="entry name" value="Peptidase_M41"/>
</dbReference>
<comment type="similarity">
    <text evidence="2">In the C-terminal section; belongs to the peptidase M41 family.</text>
</comment>
<dbReference type="PROSITE" id="PS00674">
    <property type="entry name" value="AAA"/>
    <property type="match status" value="1"/>
</dbReference>
<dbReference type="InterPro" id="IPR003960">
    <property type="entry name" value="ATPase_AAA_CS"/>
</dbReference>
<dbReference type="Gene3D" id="1.10.8.60">
    <property type="match status" value="1"/>
</dbReference>
<dbReference type="GO" id="GO:0004176">
    <property type="term" value="F:ATP-dependent peptidase activity"/>
    <property type="evidence" value="ECO:0007669"/>
    <property type="project" value="InterPro"/>
</dbReference>
<dbReference type="GO" id="GO:0016887">
    <property type="term" value="F:ATP hydrolysis activity"/>
    <property type="evidence" value="ECO:0007669"/>
    <property type="project" value="InterPro"/>
</dbReference>
<evidence type="ECO:0000256" key="13">
    <source>
        <dbReference type="SAM" id="Phobius"/>
    </source>
</evidence>
<dbReference type="InterPro" id="IPR041569">
    <property type="entry name" value="AAA_lid_3"/>
</dbReference>
<dbReference type="InterPro" id="IPR027417">
    <property type="entry name" value="P-loop_NTPase"/>
</dbReference>
<dbReference type="Pfam" id="PF00004">
    <property type="entry name" value="AAA"/>
    <property type="match status" value="1"/>
</dbReference>
<keyword evidence="7 12" id="KW-0067">ATP-binding</keyword>
<comment type="subcellular location">
    <subcellularLocation>
        <location evidence="1">Membrane</location>
    </subcellularLocation>
</comment>